<reference evidence="6" key="1">
    <citation type="submission" date="2019-01" db="EMBL/GenBank/DDBJ databases">
        <authorList>
            <consortium name="Genoscope - CEA"/>
            <person name="William W."/>
        </authorList>
    </citation>
    <scope>NUCLEOTIDE SEQUENCE</scope>
    <source>
        <strain evidence="6">CR-1</strain>
    </source>
</reference>
<sequence>MDKRHLYEMDNATPGSRKRYIRSMFDSITVSYDRVNRVLSLGIDTRWRKSLVRAAGPLKDRQALDICCGSGAVSALLHREGARAAGLDFSRNMLKKGLEKGRLPGGAAAADACAMPFGDAVFDAAFIAFGIRNIPDLAPFMDEALRVLKPGGKLAILELSRPQNKIAAFFHSLYLEKIVPRIGGMISGKKSAYDYLAGTIATFIDPKTLQKMLEEKKFANCRVFPQTLGATFVLVCEKTKEDE</sequence>
<keyword evidence="3 5" id="KW-0808">Transferase</keyword>
<organism evidence="6">
    <name type="scientific">uncultured Desulfobacteraceae bacterium</name>
    <dbReference type="NCBI Taxonomy" id="218296"/>
    <lineage>
        <taxon>Bacteria</taxon>
        <taxon>Pseudomonadati</taxon>
        <taxon>Thermodesulfobacteriota</taxon>
        <taxon>Desulfobacteria</taxon>
        <taxon>Desulfobacterales</taxon>
        <taxon>Desulfobacteraceae</taxon>
        <taxon>environmental samples</taxon>
    </lineage>
</organism>
<comment type="catalytic activity">
    <reaction evidence="5">
        <text>a 2-demethylmenaquinol + S-adenosyl-L-methionine = a menaquinol + S-adenosyl-L-homocysteine + H(+)</text>
        <dbReference type="Rhea" id="RHEA:42640"/>
        <dbReference type="Rhea" id="RHEA-COMP:9539"/>
        <dbReference type="Rhea" id="RHEA-COMP:9563"/>
        <dbReference type="ChEBI" id="CHEBI:15378"/>
        <dbReference type="ChEBI" id="CHEBI:18151"/>
        <dbReference type="ChEBI" id="CHEBI:55437"/>
        <dbReference type="ChEBI" id="CHEBI:57856"/>
        <dbReference type="ChEBI" id="CHEBI:59789"/>
        <dbReference type="EC" id="2.1.1.163"/>
    </reaction>
</comment>
<feature type="binding site" evidence="5">
    <location>
        <position position="70"/>
    </location>
    <ligand>
        <name>S-adenosyl-L-methionine</name>
        <dbReference type="ChEBI" id="CHEBI:59789"/>
    </ligand>
</feature>
<dbReference type="PANTHER" id="PTHR43591:SF24">
    <property type="entry name" value="2-METHOXY-6-POLYPRENYL-1,4-BENZOQUINOL METHYLASE, MITOCHONDRIAL"/>
    <property type="match status" value="1"/>
</dbReference>
<dbReference type="GO" id="GO:0043770">
    <property type="term" value="F:demethylmenaquinone methyltransferase activity"/>
    <property type="evidence" value="ECO:0007669"/>
    <property type="project" value="UniProtKB-UniRule"/>
</dbReference>
<gene>
    <name evidence="6" type="primary">ubiE</name>
    <name evidence="5" type="synonym">menG</name>
    <name evidence="6" type="ORF">EPICR_30132</name>
</gene>
<dbReference type="EC" id="2.1.1.163" evidence="5"/>
<dbReference type="PANTHER" id="PTHR43591">
    <property type="entry name" value="METHYLTRANSFERASE"/>
    <property type="match status" value="1"/>
</dbReference>
<keyword evidence="2 5" id="KW-0489">Methyltransferase</keyword>
<dbReference type="UniPathway" id="UPA00079">
    <property type="reaction ID" value="UER00169"/>
</dbReference>
<comment type="function">
    <text evidence="5">Methyltransferase required for the conversion of demethylmenaquinol (DMKH2) to menaquinol (MKH2).</text>
</comment>
<evidence type="ECO:0000256" key="2">
    <source>
        <dbReference type="ARBA" id="ARBA00022603"/>
    </source>
</evidence>
<protein>
    <recommendedName>
        <fullName evidence="5">Demethylmenaquinone methyltransferase</fullName>
        <ecNumber evidence="5">2.1.1.163</ecNumber>
    </recommendedName>
</protein>
<dbReference type="InterPro" id="IPR004033">
    <property type="entry name" value="UbiE/COQ5_MeTrFase"/>
</dbReference>
<keyword evidence="1 5" id="KW-0474">Menaquinone biosynthesis</keyword>
<dbReference type="UniPathway" id="UPA00232"/>
<comment type="caution">
    <text evidence="5">Lacks conserved residue(s) required for the propagation of feature annotation.</text>
</comment>
<evidence type="ECO:0000256" key="1">
    <source>
        <dbReference type="ARBA" id="ARBA00022428"/>
    </source>
</evidence>
<comment type="similarity">
    <text evidence="5">Belongs to the class I-like SAM-binding methyltransferase superfamily. MenG/UbiE family.</text>
</comment>
<dbReference type="HAMAP" id="MF_01813">
    <property type="entry name" value="MenG_UbiE_methyltr"/>
    <property type="match status" value="1"/>
</dbReference>
<dbReference type="SUPFAM" id="SSF53335">
    <property type="entry name" value="S-adenosyl-L-methionine-dependent methyltransferases"/>
    <property type="match status" value="1"/>
</dbReference>
<dbReference type="Pfam" id="PF01209">
    <property type="entry name" value="Ubie_methyltran"/>
    <property type="match status" value="1"/>
</dbReference>
<dbReference type="InterPro" id="IPR023576">
    <property type="entry name" value="UbiE/COQ5_MeTrFase_CS"/>
</dbReference>
<dbReference type="AlphaFoldDB" id="A0A484HG10"/>
<accession>A0A484HG10</accession>
<evidence type="ECO:0000256" key="5">
    <source>
        <dbReference type="HAMAP-Rule" id="MF_01813"/>
    </source>
</evidence>
<feature type="binding site" evidence="5">
    <location>
        <begin position="111"/>
        <end position="112"/>
    </location>
    <ligand>
        <name>S-adenosyl-L-methionine</name>
        <dbReference type="ChEBI" id="CHEBI:59789"/>
    </ligand>
</feature>
<dbReference type="CDD" id="cd02440">
    <property type="entry name" value="AdoMet_MTases"/>
    <property type="match status" value="1"/>
</dbReference>
<dbReference type="NCBIfam" id="TIGR01934">
    <property type="entry name" value="MenG_MenH_UbiE"/>
    <property type="match status" value="1"/>
</dbReference>
<dbReference type="Gene3D" id="3.40.50.150">
    <property type="entry name" value="Vaccinia Virus protein VP39"/>
    <property type="match status" value="1"/>
</dbReference>
<dbReference type="GO" id="GO:0032259">
    <property type="term" value="P:methylation"/>
    <property type="evidence" value="ECO:0007669"/>
    <property type="project" value="UniProtKB-KW"/>
</dbReference>
<dbReference type="PROSITE" id="PS01184">
    <property type="entry name" value="UBIE_2"/>
    <property type="match status" value="1"/>
</dbReference>
<feature type="binding site" evidence="5">
    <location>
        <position position="88"/>
    </location>
    <ligand>
        <name>S-adenosyl-L-methionine</name>
        <dbReference type="ChEBI" id="CHEBI:59789"/>
    </ligand>
</feature>
<dbReference type="GO" id="GO:0009234">
    <property type="term" value="P:menaquinone biosynthetic process"/>
    <property type="evidence" value="ECO:0007669"/>
    <property type="project" value="UniProtKB-UniRule"/>
</dbReference>
<dbReference type="GO" id="GO:0006744">
    <property type="term" value="P:ubiquinone biosynthetic process"/>
    <property type="evidence" value="ECO:0007669"/>
    <property type="project" value="UniProtKB-UniPathway"/>
</dbReference>
<dbReference type="EMBL" id="CAACVI010000023">
    <property type="protein sequence ID" value="VEN74199.1"/>
    <property type="molecule type" value="Genomic_DNA"/>
</dbReference>
<dbReference type="InterPro" id="IPR029063">
    <property type="entry name" value="SAM-dependent_MTases_sf"/>
</dbReference>
<comment type="pathway">
    <text evidence="5">Quinol/quinone metabolism; menaquinone biosynthesis; menaquinol from 1,4-dihydroxy-2-naphthoate: step 2/2.</text>
</comment>
<dbReference type="PROSITE" id="PS51608">
    <property type="entry name" value="SAM_MT_UBIE"/>
    <property type="match status" value="1"/>
</dbReference>
<keyword evidence="4 5" id="KW-0949">S-adenosyl-L-methionine</keyword>
<name>A0A484HG10_9BACT</name>
<evidence type="ECO:0000313" key="6">
    <source>
        <dbReference type="EMBL" id="VEN74199.1"/>
    </source>
</evidence>
<evidence type="ECO:0000256" key="4">
    <source>
        <dbReference type="ARBA" id="ARBA00022691"/>
    </source>
</evidence>
<evidence type="ECO:0000256" key="3">
    <source>
        <dbReference type="ARBA" id="ARBA00022679"/>
    </source>
</evidence>
<proteinExistence type="inferred from homology"/>